<dbReference type="Gene3D" id="3.30.70.1320">
    <property type="entry name" value="Multidrug efflux transporter AcrB pore domain like"/>
    <property type="match status" value="1"/>
</dbReference>
<organism evidence="2 3">
    <name type="scientific">Bradyrhizobium erythrophlei</name>
    <dbReference type="NCBI Taxonomy" id="1437360"/>
    <lineage>
        <taxon>Bacteria</taxon>
        <taxon>Pseudomonadati</taxon>
        <taxon>Pseudomonadota</taxon>
        <taxon>Alphaproteobacteria</taxon>
        <taxon>Hyphomicrobiales</taxon>
        <taxon>Nitrobacteraceae</taxon>
        <taxon>Bradyrhizobium</taxon>
    </lineage>
</organism>
<evidence type="ECO:0000313" key="3">
    <source>
        <dbReference type="Proteomes" id="UP000184096"/>
    </source>
</evidence>
<dbReference type="PRINTS" id="PR00702">
    <property type="entry name" value="ACRIFLAVINRP"/>
</dbReference>
<dbReference type="AlphaFoldDB" id="A0A1M7SXQ1"/>
<feature type="transmembrane region" description="Helical" evidence="1">
    <location>
        <begin position="361"/>
        <end position="381"/>
    </location>
</feature>
<dbReference type="Proteomes" id="UP000184096">
    <property type="component" value="Chromosome I"/>
</dbReference>
<feature type="transmembrane region" description="Helical" evidence="1">
    <location>
        <begin position="913"/>
        <end position="931"/>
    </location>
</feature>
<dbReference type="RefSeq" id="WP_072816418.1">
    <property type="nucleotide sequence ID" value="NZ_LT670849.1"/>
</dbReference>
<gene>
    <name evidence="2" type="ORF">SAMN05444170_0408</name>
</gene>
<dbReference type="PANTHER" id="PTHR32063:SF8">
    <property type="entry name" value="CATION EFFLUX PROTEIN"/>
    <property type="match status" value="1"/>
</dbReference>
<dbReference type="Gene3D" id="3.30.70.1440">
    <property type="entry name" value="Multidrug efflux transporter AcrB pore domain"/>
    <property type="match status" value="1"/>
</dbReference>
<feature type="transmembrane region" description="Helical" evidence="1">
    <location>
        <begin position="988"/>
        <end position="1007"/>
    </location>
</feature>
<dbReference type="Gene3D" id="3.30.70.1430">
    <property type="entry name" value="Multidrug efflux transporter AcrB pore domain"/>
    <property type="match status" value="2"/>
</dbReference>
<protein>
    <submittedName>
        <fullName evidence="2">Multidrug efflux pump subunit AcrB</fullName>
    </submittedName>
</protein>
<accession>A0A1M7SXQ1</accession>
<keyword evidence="1" id="KW-0472">Membrane</keyword>
<dbReference type="GO" id="GO:0005886">
    <property type="term" value="C:plasma membrane"/>
    <property type="evidence" value="ECO:0007669"/>
    <property type="project" value="TreeGrafter"/>
</dbReference>
<keyword evidence="1" id="KW-1133">Transmembrane helix</keyword>
<feature type="transmembrane region" description="Helical" evidence="1">
    <location>
        <begin position="937"/>
        <end position="960"/>
    </location>
</feature>
<dbReference type="Gene3D" id="3.30.2090.10">
    <property type="entry name" value="Multidrug efflux transporter AcrB TolC docking domain, DN and DC subdomains"/>
    <property type="match status" value="2"/>
</dbReference>
<dbReference type="SUPFAM" id="SSF82866">
    <property type="entry name" value="Multidrug efflux transporter AcrB transmembrane domain"/>
    <property type="match status" value="2"/>
</dbReference>
<feature type="transmembrane region" description="Helical" evidence="1">
    <location>
        <begin position="432"/>
        <end position="453"/>
    </location>
</feature>
<feature type="transmembrane region" description="Helical" evidence="1">
    <location>
        <begin position="541"/>
        <end position="560"/>
    </location>
</feature>
<dbReference type="PANTHER" id="PTHR32063">
    <property type="match status" value="1"/>
</dbReference>
<proteinExistence type="predicted"/>
<reference evidence="3" key="1">
    <citation type="submission" date="2016-11" db="EMBL/GenBank/DDBJ databases">
        <authorList>
            <person name="Varghese N."/>
            <person name="Submissions S."/>
        </authorList>
    </citation>
    <scope>NUCLEOTIDE SEQUENCE [LARGE SCALE GENOMIC DNA]</scope>
    <source>
        <strain evidence="3">GAS401</strain>
    </source>
</reference>
<dbReference type="SUPFAM" id="SSF82693">
    <property type="entry name" value="Multidrug efflux transporter AcrB pore domain, PN1, PN2, PC1 and PC2 subdomains"/>
    <property type="match status" value="2"/>
</dbReference>
<dbReference type="SUPFAM" id="SSF82714">
    <property type="entry name" value="Multidrug efflux transporter AcrB TolC docking domain, DN and DC subdomains"/>
    <property type="match status" value="2"/>
</dbReference>
<feature type="transmembrane region" description="Helical" evidence="1">
    <location>
        <begin position="884"/>
        <end position="906"/>
    </location>
</feature>
<keyword evidence="1" id="KW-0812">Transmembrane</keyword>
<sequence length="1060" mass="114219">MTELVRIALNRPYTFVVLALLLLIIGPLSAMRTPVDIFPDIRIPVIGVIWQYTGLPPDQMSGRIITQYQRILTTTVNDIEHITANSYNGIGIVKIFFQPNADIRTANAQVTSVSQTILKQMPPGATPPLILNYSASTVPIIQLALSGEGLTEQILGDIAINQLRTPLVTVPGAAIPYPYGGKQRQIQIDVDPQKLQSLGLSGQDVANALAAQNLIQPAGTSKIGSFEYVIQVNNSPLKAGEMGDLPIKVVNGATVYIRDVATVRDGNPPQTNVVHVDGNRSVLMMVLKNGYTSTLDIIAGIKAKAAAYKDSLPDALKIGFVGDQGVFVAASIEGVVREGVIAAVLTSVMILLFLGSWRSTIIIATSIPLAVFGSIIMLAAIGETLNIMTLGGLALAVGILVDEATVTIENINWHLEQGKEVRPAILDGAQQIVVPAFVSLLCICIVFIPMFFLQGIPRFLFVPMAEAVIFAMIWSFILSRTLVPTMAMYLLKPHQHEHGAVLPPTRNPLVMFQRGFERGFESFRSAYRDLLTLALHHRPTFVVGFLAFVVASFAMVPYLGQNFFPSVDAGQILMHVRLQVGTRLEESANQFADIQKAIKKIIPPDQIETMTDNIGMPISGINMTYNNTGVMGPQDGDIQIKLKEDHPPTENYVKAMREQLPQLFPGTSFAFLPADIVNQILNFGAPAPIDLQVRGNNLNANFEYATNLLNRIRKIPGVADARIQQSTKNPTFNIDVDRTRAQYVGLTERDVVNSLTVNLSGSGQVAPTYYLNPDNGVNYSVVMQTPQYQVDSLSSLQTLPITSSQPTQAPILGGVASISRSTSSAIVSQYDIQPLVQIFATPQGRDLGGIAADVNKLIAATAKDVPKGSTVVLSGQVQTMNSSFSGLLFGLLGAIVLVYFLIVVNFQSWSDPFVIITALPAALAGIVWMLFTTHTTMSVPALTGAIMCMGVATANSVLVISFARERYEELGDPVAAAIEAGFVRIRPVLMTALAMIIGMLPMSLGLGEGGEANAPLGRAVIGGLMFSTVATLMFVPVVFSMLHKKQDAKAVVQSETENAH</sequence>
<evidence type="ECO:0000313" key="2">
    <source>
        <dbReference type="EMBL" id="SHN63230.1"/>
    </source>
</evidence>
<keyword evidence="3" id="KW-1185">Reference proteome</keyword>
<dbReference type="GO" id="GO:0042910">
    <property type="term" value="F:xenobiotic transmembrane transporter activity"/>
    <property type="evidence" value="ECO:0007669"/>
    <property type="project" value="TreeGrafter"/>
</dbReference>
<feature type="transmembrane region" description="Helical" evidence="1">
    <location>
        <begin position="459"/>
        <end position="478"/>
    </location>
</feature>
<name>A0A1M7SXQ1_9BRAD</name>
<dbReference type="InterPro" id="IPR001036">
    <property type="entry name" value="Acrflvin-R"/>
</dbReference>
<dbReference type="OrthoDB" id="9759330at2"/>
<dbReference type="InterPro" id="IPR027463">
    <property type="entry name" value="AcrB_DN_DC_subdom"/>
</dbReference>
<dbReference type="Gene3D" id="1.20.1640.10">
    <property type="entry name" value="Multidrug efflux transporter AcrB transmembrane domain"/>
    <property type="match status" value="2"/>
</dbReference>
<feature type="transmembrane region" description="Helical" evidence="1">
    <location>
        <begin position="1019"/>
        <end position="1039"/>
    </location>
</feature>
<evidence type="ECO:0000256" key="1">
    <source>
        <dbReference type="SAM" id="Phobius"/>
    </source>
</evidence>
<dbReference type="Pfam" id="PF00873">
    <property type="entry name" value="ACR_tran"/>
    <property type="match status" value="1"/>
</dbReference>
<dbReference type="EMBL" id="LT670849">
    <property type="protein sequence ID" value="SHN63230.1"/>
    <property type="molecule type" value="Genomic_DNA"/>
</dbReference>